<organism evidence="1 2">
    <name type="scientific">Dipteronia sinensis</name>
    <dbReference type="NCBI Taxonomy" id="43782"/>
    <lineage>
        <taxon>Eukaryota</taxon>
        <taxon>Viridiplantae</taxon>
        <taxon>Streptophyta</taxon>
        <taxon>Embryophyta</taxon>
        <taxon>Tracheophyta</taxon>
        <taxon>Spermatophyta</taxon>
        <taxon>Magnoliopsida</taxon>
        <taxon>eudicotyledons</taxon>
        <taxon>Gunneridae</taxon>
        <taxon>Pentapetalae</taxon>
        <taxon>rosids</taxon>
        <taxon>malvids</taxon>
        <taxon>Sapindales</taxon>
        <taxon>Sapindaceae</taxon>
        <taxon>Hippocastanoideae</taxon>
        <taxon>Acereae</taxon>
        <taxon>Dipteronia</taxon>
    </lineage>
</organism>
<accession>A0AAE0DYL2</accession>
<dbReference type="AlphaFoldDB" id="A0AAE0DYL2"/>
<evidence type="ECO:0008006" key="3">
    <source>
        <dbReference type="Google" id="ProtNLM"/>
    </source>
</evidence>
<reference evidence="1" key="1">
    <citation type="journal article" date="2023" name="Plant J.">
        <title>Genome sequences and population genomics provide insights into the demographic history, inbreeding, and mutation load of two 'living fossil' tree species of Dipteronia.</title>
        <authorList>
            <person name="Feng Y."/>
            <person name="Comes H.P."/>
            <person name="Chen J."/>
            <person name="Zhu S."/>
            <person name="Lu R."/>
            <person name="Zhang X."/>
            <person name="Li P."/>
            <person name="Qiu J."/>
            <person name="Olsen K.M."/>
            <person name="Qiu Y."/>
        </authorList>
    </citation>
    <scope>NUCLEOTIDE SEQUENCE</scope>
    <source>
        <strain evidence="1">NBL</strain>
    </source>
</reference>
<dbReference type="EMBL" id="JANJYJ010000008">
    <property type="protein sequence ID" value="KAK3195887.1"/>
    <property type="molecule type" value="Genomic_DNA"/>
</dbReference>
<evidence type="ECO:0000313" key="1">
    <source>
        <dbReference type="EMBL" id="KAK3195887.1"/>
    </source>
</evidence>
<dbReference type="PANTHER" id="PTHR33116">
    <property type="entry name" value="REVERSE TRANSCRIPTASE ZINC-BINDING DOMAIN-CONTAINING PROTEIN-RELATED-RELATED"/>
    <property type="match status" value="1"/>
</dbReference>
<protein>
    <recommendedName>
        <fullName evidence="3">Reverse transcriptase domain-containing protein</fullName>
    </recommendedName>
</protein>
<dbReference type="PANTHER" id="PTHR33116:SF86">
    <property type="entry name" value="REVERSE TRANSCRIPTASE DOMAIN-CONTAINING PROTEIN"/>
    <property type="match status" value="1"/>
</dbReference>
<proteinExistence type="predicted"/>
<gene>
    <name evidence="1" type="ORF">Dsin_027197</name>
</gene>
<name>A0AAE0DYL2_9ROSI</name>
<sequence length="555" mass="62679">MGFPLRWIDLVMDCILTSTLEFVINVKVSGQVVPSRGLRQGCFLSPYLFLFCAETLSCLLRNSERDRKLSGFRCCRGSPLISHLFFTEDSVLFCKPNVATCAEISRVLKVYQRGSGQMVNLQKSNITFSSNVSCEVRDEIQVVFGVSNAQTHDKYLGLPTLVGKNKNKTFTDIKDKVWKKLRSWKNGLFSFGGQEVVIKAVVQAVPTYTMSIFQLPSEWFIQGSRSDDFWFLVGFKRWEEKNQLGELEESMCSKGVRWKVGDGKSIKAFVDPWIPRPSLFKPITAGVDKRIQIVGFLLNKGRGWTLRKLEQLFLEIDRNEILKILLGLGCLADKIMWHYDKIGIYEVRSGYRVVREVRGLRCGQDAEPVGHDLWWCARSIDVWALMSFWGPVASFQGLSCVDVLFGLAGCLRLDALKSVCMILWGLWLVRNEVVHQGTSRVDDSMVDRLLSSLKDFQVSRCCLQAAPTIVKAPSFWSPPHAGFLKLNTDASVKNGIPMCGIGAVIRDEKDVRIVVLLANCTTPIEVWAREWLNLKKAIRLPVLGTLKFLSPLSLL</sequence>
<comment type="caution">
    <text evidence="1">The sequence shown here is derived from an EMBL/GenBank/DDBJ whole genome shotgun (WGS) entry which is preliminary data.</text>
</comment>
<dbReference type="Proteomes" id="UP001281410">
    <property type="component" value="Unassembled WGS sequence"/>
</dbReference>
<evidence type="ECO:0000313" key="2">
    <source>
        <dbReference type="Proteomes" id="UP001281410"/>
    </source>
</evidence>
<keyword evidence="2" id="KW-1185">Reference proteome</keyword>